<accession>A0ABS9QMP8</accession>
<evidence type="ECO:0000313" key="3">
    <source>
        <dbReference type="Proteomes" id="UP001201701"/>
    </source>
</evidence>
<dbReference type="EMBL" id="JAKREW010000034">
    <property type="protein sequence ID" value="MCG7508123.1"/>
    <property type="molecule type" value="Genomic_DNA"/>
</dbReference>
<name>A0ABS9QMP8_9HYPH</name>
<comment type="caution">
    <text evidence="2">The sequence shown here is derived from an EMBL/GenBank/DDBJ whole genome shotgun (WGS) entry which is preliminary data.</text>
</comment>
<feature type="compositionally biased region" description="Basic and acidic residues" evidence="1">
    <location>
        <begin position="33"/>
        <end position="66"/>
    </location>
</feature>
<evidence type="ECO:0000313" key="2">
    <source>
        <dbReference type="EMBL" id="MCG7508123.1"/>
    </source>
</evidence>
<dbReference type="Pfam" id="PF13770">
    <property type="entry name" value="DUF4169"/>
    <property type="match status" value="1"/>
</dbReference>
<keyword evidence="3" id="KW-1185">Reference proteome</keyword>
<feature type="region of interest" description="Disordered" evidence="1">
    <location>
        <begin position="1"/>
        <end position="66"/>
    </location>
</feature>
<reference evidence="2 3" key="1">
    <citation type="submission" date="2022-02" db="EMBL/GenBank/DDBJ databases">
        <title>Draft genome sequence of Mezorhizobium retamae strain IRAMC:0171 isolated from Retama raetam nodules.</title>
        <authorList>
            <person name="Bengaied R."/>
            <person name="Sbissi I."/>
            <person name="Huber K."/>
            <person name="Ghodbane F."/>
            <person name="Nouioui I."/>
            <person name="Tarhouni M."/>
            <person name="Gtari M."/>
        </authorList>
    </citation>
    <scope>NUCLEOTIDE SEQUENCE [LARGE SCALE GENOMIC DNA]</scope>
    <source>
        <strain evidence="2 3">IRAMC:0171</strain>
    </source>
</reference>
<evidence type="ECO:0000256" key="1">
    <source>
        <dbReference type="SAM" id="MobiDB-lite"/>
    </source>
</evidence>
<protein>
    <submittedName>
        <fullName evidence="2">DUF4169 family protein</fullName>
    </submittedName>
</protein>
<organism evidence="2 3">
    <name type="scientific">Mesorhizobium retamae</name>
    <dbReference type="NCBI Taxonomy" id="2912854"/>
    <lineage>
        <taxon>Bacteria</taxon>
        <taxon>Pseudomonadati</taxon>
        <taxon>Pseudomonadota</taxon>
        <taxon>Alphaproteobacteria</taxon>
        <taxon>Hyphomicrobiales</taxon>
        <taxon>Phyllobacteriaceae</taxon>
        <taxon>Mesorhizobium</taxon>
    </lineage>
</organism>
<dbReference type="InterPro" id="IPR025227">
    <property type="entry name" value="DUF4169"/>
</dbReference>
<dbReference type="Proteomes" id="UP001201701">
    <property type="component" value="Unassembled WGS sequence"/>
</dbReference>
<sequence>MAEVVNLRQFKKGKAREQRAATADQNRALHGRSKSEKQRDKMLAEKAERRIEGHRRETASDSSHKN</sequence>
<gene>
    <name evidence="2" type="ORF">L4923_24075</name>
</gene>
<proteinExistence type="predicted"/>
<dbReference type="RefSeq" id="WP_239369641.1">
    <property type="nucleotide sequence ID" value="NZ_JAKREW010000034.1"/>
</dbReference>